<evidence type="ECO:0000313" key="7">
    <source>
        <dbReference type="Proteomes" id="UP000295197"/>
    </source>
</evidence>
<comment type="catalytic activity">
    <reaction evidence="5">
        <text>a 2-demethylmenaquinol + S-adenosyl-L-methionine = a menaquinol + S-adenosyl-L-homocysteine + H(+)</text>
        <dbReference type="Rhea" id="RHEA:42640"/>
        <dbReference type="Rhea" id="RHEA-COMP:9539"/>
        <dbReference type="Rhea" id="RHEA-COMP:9563"/>
        <dbReference type="ChEBI" id="CHEBI:15378"/>
        <dbReference type="ChEBI" id="CHEBI:18151"/>
        <dbReference type="ChEBI" id="CHEBI:55437"/>
        <dbReference type="ChEBI" id="CHEBI:57856"/>
        <dbReference type="ChEBI" id="CHEBI:59789"/>
        <dbReference type="EC" id="2.1.1.163"/>
    </reaction>
</comment>
<evidence type="ECO:0000313" key="6">
    <source>
        <dbReference type="EMBL" id="TCV09640.1"/>
    </source>
</evidence>
<dbReference type="InterPro" id="IPR029063">
    <property type="entry name" value="SAM-dependent_MTases_sf"/>
</dbReference>
<comment type="function">
    <text evidence="5">Methyltransferase required for the conversion of demethylmenaquinol (DMKH2) to menaquinol (MKH2).</text>
</comment>
<evidence type="ECO:0000256" key="4">
    <source>
        <dbReference type="ARBA" id="ARBA00022691"/>
    </source>
</evidence>
<dbReference type="PROSITE" id="PS01184">
    <property type="entry name" value="UBIE_2"/>
    <property type="match status" value="1"/>
</dbReference>
<evidence type="ECO:0000256" key="2">
    <source>
        <dbReference type="ARBA" id="ARBA00022603"/>
    </source>
</evidence>
<sequence length="246" mass="27603">MSNEASTLKPYKSKDGGKKEQVADMFNNISKRYDLLNRLMTMRIDVIWRKKAIKLLQAIRPQHILDVATGTGDFAIESIRILKPSKIVGVDISQGMLNVAKEKIVKKGLQDVFEVQLGDSENLQFPDNTFDAVTVAFGVRNFENLEKGLSEIHRVLRPGGKAIILELSNPTAFPVKQLYNFYFHKIVPAFGRMISKDSSAYSYLPESVAKFPDGERFAQITDKVGFASTIVKPQTFGFCTIYEASK</sequence>
<name>A0A4R3VVB3_9SPHI</name>
<accession>A0A4R3VVB3</accession>
<dbReference type="Proteomes" id="UP000295197">
    <property type="component" value="Unassembled WGS sequence"/>
</dbReference>
<dbReference type="InterPro" id="IPR004033">
    <property type="entry name" value="UbiE/COQ5_MeTrFase"/>
</dbReference>
<dbReference type="UniPathway" id="UPA00079">
    <property type="reaction ID" value="UER00169"/>
</dbReference>
<comment type="caution">
    <text evidence="6">The sequence shown here is derived from an EMBL/GenBank/DDBJ whole genome shotgun (WGS) entry which is preliminary data.</text>
</comment>
<dbReference type="NCBIfam" id="NF001244">
    <property type="entry name" value="PRK00216.1-5"/>
    <property type="match status" value="1"/>
</dbReference>
<dbReference type="OrthoDB" id="9808140at2"/>
<protein>
    <recommendedName>
        <fullName evidence="5">Demethylmenaquinone methyltransferase</fullName>
        <ecNumber evidence="5">2.1.1.163</ecNumber>
    </recommendedName>
</protein>
<dbReference type="NCBIfam" id="TIGR01934">
    <property type="entry name" value="MenG_MenH_UbiE"/>
    <property type="match status" value="1"/>
</dbReference>
<comment type="caution">
    <text evidence="5">Lacks conserved residue(s) required for the propagation of feature annotation.</text>
</comment>
<reference evidence="6 7" key="1">
    <citation type="submission" date="2019-03" db="EMBL/GenBank/DDBJ databases">
        <title>Genomic Encyclopedia of Type Strains, Phase IV (KMG-IV): sequencing the most valuable type-strain genomes for metagenomic binning, comparative biology and taxonomic classification.</title>
        <authorList>
            <person name="Goeker M."/>
        </authorList>
    </citation>
    <scope>NUCLEOTIDE SEQUENCE [LARGE SCALE GENOMIC DNA]</scope>
    <source>
        <strain evidence="6 7">DSM 22362</strain>
    </source>
</reference>
<dbReference type="GO" id="GO:0009234">
    <property type="term" value="P:menaquinone biosynthetic process"/>
    <property type="evidence" value="ECO:0007669"/>
    <property type="project" value="UniProtKB-UniRule"/>
</dbReference>
<dbReference type="GO" id="GO:0043770">
    <property type="term" value="F:demethylmenaquinone methyltransferase activity"/>
    <property type="evidence" value="ECO:0007669"/>
    <property type="project" value="UniProtKB-UniRule"/>
</dbReference>
<keyword evidence="3 5" id="KW-0808">Transferase</keyword>
<keyword evidence="1 5" id="KW-0474">Menaquinone biosynthesis</keyword>
<comment type="pathway">
    <text evidence="5">Quinol/quinone metabolism; menaquinone biosynthesis; menaquinol from 1,4-dihydroxy-2-naphthoate: step 2/2.</text>
</comment>
<organism evidence="6 7">
    <name type="scientific">Sphingobacterium alimentarium</name>
    <dbReference type="NCBI Taxonomy" id="797292"/>
    <lineage>
        <taxon>Bacteria</taxon>
        <taxon>Pseudomonadati</taxon>
        <taxon>Bacteroidota</taxon>
        <taxon>Sphingobacteriia</taxon>
        <taxon>Sphingobacteriales</taxon>
        <taxon>Sphingobacteriaceae</taxon>
        <taxon>Sphingobacterium</taxon>
    </lineage>
</organism>
<gene>
    <name evidence="5" type="primary">menG</name>
    <name evidence="6" type="ORF">EDC17_104012</name>
</gene>
<dbReference type="CDD" id="cd02440">
    <property type="entry name" value="AdoMet_MTases"/>
    <property type="match status" value="1"/>
</dbReference>
<dbReference type="Gene3D" id="3.40.50.150">
    <property type="entry name" value="Vaccinia Virus protein VP39"/>
    <property type="match status" value="1"/>
</dbReference>
<feature type="binding site" evidence="5">
    <location>
        <position position="91"/>
    </location>
    <ligand>
        <name>S-adenosyl-L-methionine</name>
        <dbReference type="ChEBI" id="CHEBI:59789"/>
    </ligand>
</feature>
<dbReference type="PANTHER" id="PTHR43591">
    <property type="entry name" value="METHYLTRANSFERASE"/>
    <property type="match status" value="1"/>
</dbReference>
<dbReference type="HAMAP" id="MF_01813">
    <property type="entry name" value="MenG_UbiE_methyltr"/>
    <property type="match status" value="1"/>
</dbReference>
<keyword evidence="2 5" id="KW-0489">Methyltransferase</keyword>
<dbReference type="Pfam" id="PF01209">
    <property type="entry name" value="Ubie_methyltran"/>
    <property type="match status" value="1"/>
</dbReference>
<dbReference type="SUPFAM" id="SSF53335">
    <property type="entry name" value="S-adenosyl-L-methionine-dependent methyltransferases"/>
    <property type="match status" value="1"/>
</dbReference>
<dbReference type="EC" id="2.1.1.163" evidence="5"/>
<feature type="binding site" evidence="5">
    <location>
        <position position="71"/>
    </location>
    <ligand>
        <name>S-adenosyl-L-methionine</name>
        <dbReference type="ChEBI" id="CHEBI:59789"/>
    </ligand>
</feature>
<feature type="binding site" evidence="5">
    <location>
        <begin position="119"/>
        <end position="120"/>
    </location>
    <ligand>
        <name>S-adenosyl-L-methionine</name>
        <dbReference type="ChEBI" id="CHEBI:59789"/>
    </ligand>
</feature>
<keyword evidence="7" id="KW-1185">Reference proteome</keyword>
<dbReference type="EMBL" id="SMBZ01000040">
    <property type="protein sequence ID" value="TCV09640.1"/>
    <property type="molecule type" value="Genomic_DNA"/>
</dbReference>
<dbReference type="RefSeq" id="WP_132778474.1">
    <property type="nucleotide sequence ID" value="NZ_SMBZ01000040.1"/>
</dbReference>
<dbReference type="GO" id="GO:0032259">
    <property type="term" value="P:methylation"/>
    <property type="evidence" value="ECO:0007669"/>
    <property type="project" value="UniProtKB-KW"/>
</dbReference>
<evidence type="ECO:0000256" key="1">
    <source>
        <dbReference type="ARBA" id="ARBA00022428"/>
    </source>
</evidence>
<evidence type="ECO:0000256" key="3">
    <source>
        <dbReference type="ARBA" id="ARBA00022679"/>
    </source>
</evidence>
<evidence type="ECO:0000256" key="5">
    <source>
        <dbReference type="HAMAP-Rule" id="MF_01813"/>
    </source>
</evidence>
<dbReference type="AlphaFoldDB" id="A0A4R3VVB3"/>
<dbReference type="PANTHER" id="PTHR43591:SF24">
    <property type="entry name" value="2-METHOXY-6-POLYPRENYL-1,4-BENZOQUINOL METHYLASE, MITOCHONDRIAL"/>
    <property type="match status" value="1"/>
</dbReference>
<dbReference type="PROSITE" id="PS51608">
    <property type="entry name" value="SAM_MT_UBIE"/>
    <property type="match status" value="1"/>
</dbReference>
<keyword evidence="4 5" id="KW-0949">S-adenosyl-L-methionine</keyword>
<comment type="similarity">
    <text evidence="5">Belongs to the class I-like SAM-binding methyltransferase superfamily. MenG/UbiE family.</text>
</comment>
<dbReference type="InterPro" id="IPR023576">
    <property type="entry name" value="UbiE/COQ5_MeTrFase_CS"/>
</dbReference>
<proteinExistence type="inferred from homology"/>